<reference evidence="2 3" key="1">
    <citation type="submission" date="2019-03" db="EMBL/GenBank/DDBJ databases">
        <title>Genomic Encyclopedia of Type Strains, Phase IV (KMG-IV): sequencing the most valuable type-strain genomes for metagenomic binning, comparative biology and taxonomic classification.</title>
        <authorList>
            <person name="Goeker M."/>
        </authorList>
    </citation>
    <scope>NUCLEOTIDE SEQUENCE [LARGE SCALE GENOMIC DNA]</scope>
    <source>
        <strain evidence="2 3">DSM 4868</strain>
    </source>
</reference>
<feature type="domain" description="Caspase family p20" evidence="1">
    <location>
        <begin position="41"/>
        <end position="173"/>
    </location>
</feature>
<organism evidence="2 3">
    <name type="scientific">Rhodovulum euryhalinum</name>
    <dbReference type="NCBI Taxonomy" id="35805"/>
    <lineage>
        <taxon>Bacteria</taxon>
        <taxon>Pseudomonadati</taxon>
        <taxon>Pseudomonadota</taxon>
        <taxon>Alphaproteobacteria</taxon>
        <taxon>Rhodobacterales</taxon>
        <taxon>Paracoccaceae</taxon>
        <taxon>Rhodovulum</taxon>
    </lineage>
</organism>
<dbReference type="GO" id="GO:0004197">
    <property type="term" value="F:cysteine-type endopeptidase activity"/>
    <property type="evidence" value="ECO:0007669"/>
    <property type="project" value="InterPro"/>
</dbReference>
<gene>
    <name evidence="2" type="ORF">EV655_105144</name>
</gene>
<proteinExistence type="predicted"/>
<dbReference type="InterPro" id="IPR011990">
    <property type="entry name" value="TPR-like_helical_dom_sf"/>
</dbReference>
<dbReference type="Gene3D" id="3.40.50.1460">
    <property type="match status" value="1"/>
</dbReference>
<sequence length="701" mass="74993">MSSATPPTTPRRPRRMAGPVRRLPALCLGIWAALAGAGLADERWALVLGVSRYDDPAIPHLPNTVNDARTMAGALNQMGFEVYYLENPDLAEIEATRRRIAAEQRDSELGLFYFAGHGVQLGGVNYALPSNLRTGDAAHLARSAVSVNALIGEMRGMGTETLVVILDSCRNSPFPGQAAIGTGLALVDAPDNTIIAYSTAPGEIALDGSGANSPYTAALASALDGPEQDIRDVLRLVRAQVRLATGGNQTPWFIDNSARPIMIQPRRSAGAAAALPGLGHGQVSLAATAWWTIVNSADPRDFETFIDLFPETEQASAARRQLEDFGAGGAPGFPLMDLGLPEANPEVPGGLRSIITECDVLATGVEGGLSLVEPVPHDLVNTRAALRACIGAVRNDPENPRLLGLLARVLFLEHRFPEALHFSHEAARRGSAAAYGGIAEIHRLGLDVPVDLKAAADAVRLGALAGSEQMRVTMGIYYREGWGVPQSHTEARRWFELAEMSDNASAMSALGDMYRRGQLGPANPARAVDYYLKAATLGHTDAMSAVGLAYMKADGVERDLERGLTWLSHASEQGNPYAAFHLGRAFLTGWGVDRNPAQALAYFRLSAQRSFLQAYTYIGDILAGVEGIAPDLPEALANYIIARDAGLLKDTAKSREEAADAQSRMDALLPRMTAEQRAEGERIAADWIAEFGLLDFNLVHE</sequence>
<dbReference type="GO" id="GO:0006508">
    <property type="term" value="P:proteolysis"/>
    <property type="evidence" value="ECO:0007669"/>
    <property type="project" value="InterPro"/>
</dbReference>
<accession>A0A4R2KPP2</accession>
<dbReference type="SUPFAM" id="SSF52129">
    <property type="entry name" value="Caspase-like"/>
    <property type="match status" value="1"/>
</dbReference>
<dbReference type="PROSITE" id="PS50208">
    <property type="entry name" value="CASPASE_P20"/>
    <property type="match status" value="1"/>
</dbReference>
<dbReference type="SMART" id="SM00671">
    <property type="entry name" value="SEL1"/>
    <property type="match status" value="6"/>
</dbReference>
<dbReference type="EMBL" id="SLWW01000005">
    <property type="protein sequence ID" value="TCO72038.1"/>
    <property type="molecule type" value="Genomic_DNA"/>
</dbReference>
<dbReference type="InterPro" id="IPR001309">
    <property type="entry name" value="Pept_C14_p20"/>
</dbReference>
<dbReference type="Pfam" id="PF08238">
    <property type="entry name" value="Sel1"/>
    <property type="match status" value="4"/>
</dbReference>
<dbReference type="InterPro" id="IPR011600">
    <property type="entry name" value="Pept_C14_caspase"/>
</dbReference>
<dbReference type="InterPro" id="IPR006597">
    <property type="entry name" value="Sel1-like"/>
</dbReference>
<dbReference type="RefSeq" id="WP_165905300.1">
    <property type="nucleotide sequence ID" value="NZ_SLWW01000005.1"/>
</dbReference>
<evidence type="ECO:0000313" key="2">
    <source>
        <dbReference type="EMBL" id="TCO72038.1"/>
    </source>
</evidence>
<evidence type="ECO:0000259" key="1">
    <source>
        <dbReference type="PROSITE" id="PS50208"/>
    </source>
</evidence>
<dbReference type="SUPFAM" id="SSF81901">
    <property type="entry name" value="HCP-like"/>
    <property type="match status" value="2"/>
</dbReference>
<evidence type="ECO:0000313" key="3">
    <source>
        <dbReference type="Proteomes" id="UP000295142"/>
    </source>
</evidence>
<name>A0A4R2KPP2_9RHOB</name>
<dbReference type="Gene3D" id="1.25.40.10">
    <property type="entry name" value="Tetratricopeptide repeat domain"/>
    <property type="match status" value="2"/>
</dbReference>
<dbReference type="AlphaFoldDB" id="A0A4R2KPP2"/>
<dbReference type="InterPro" id="IPR029030">
    <property type="entry name" value="Caspase-like_dom_sf"/>
</dbReference>
<dbReference type="Pfam" id="PF00656">
    <property type="entry name" value="Peptidase_C14"/>
    <property type="match status" value="1"/>
</dbReference>
<dbReference type="Proteomes" id="UP000295142">
    <property type="component" value="Unassembled WGS sequence"/>
</dbReference>
<dbReference type="PANTHER" id="PTHR22576:SF37">
    <property type="entry name" value="MUCOSA-ASSOCIATED LYMPHOID TISSUE LYMPHOMA TRANSLOCATION PROTEIN 1"/>
    <property type="match status" value="1"/>
</dbReference>
<keyword evidence="3" id="KW-1185">Reference proteome</keyword>
<protein>
    <submittedName>
        <fullName evidence="2">Putative caspase-like protein</fullName>
    </submittedName>
</protein>
<dbReference type="PANTHER" id="PTHR22576">
    <property type="entry name" value="MUCOSA ASSOCIATED LYMPHOID TISSUE LYMPHOMA TRANSLOCATION PROTEIN 1/PARACASPASE"/>
    <property type="match status" value="1"/>
</dbReference>
<comment type="caution">
    <text evidence="2">The sequence shown here is derived from an EMBL/GenBank/DDBJ whole genome shotgun (WGS) entry which is preliminary data.</text>
</comment>
<dbReference type="InterPro" id="IPR052039">
    <property type="entry name" value="Caspase-related_regulators"/>
</dbReference>